<feature type="compositionally biased region" description="Polar residues" evidence="2">
    <location>
        <begin position="980"/>
        <end position="1009"/>
    </location>
</feature>
<organism evidence="3 4">
    <name type="scientific">Mytilus edulis</name>
    <name type="common">Blue mussel</name>
    <dbReference type="NCBI Taxonomy" id="6550"/>
    <lineage>
        <taxon>Eukaryota</taxon>
        <taxon>Metazoa</taxon>
        <taxon>Spiralia</taxon>
        <taxon>Lophotrochozoa</taxon>
        <taxon>Mollusca</taxon>
        <taxon>Bivalvia</taxon>
        <taxon>Autobranchia</taxon>
        <taxon>Pteriomorphia</taxon>
        <taxon>Mytilida</taxon>
        <taxon>Mytiloidea</taxon>
        <taxon>Mytilidae</taxon>
        <taxon>Mytilinae</taxon>
        <taxon>Mytilus</taxon>
    </lineage>
</organism>
<keyword evidence="1" id="KW-0175">Coiled coil</keyword>
<dbReference type="Proteomes" id="UP000683360">
    <property type="component" value="Unassembled WGS sequence"/>
</dbReference>
<feature type="compositionally biased region" description="Basic and acidic residues" evidence="2">
    <location>
        <begin position="1015"/>
        <end position="1025"/>
    </location>
</feature>
<evidence type="ECO:0000313" key="4">
    <source>
        <dbReference type="Proteomes" id="UP000683360"/>
    </source>
</evidence>
<proteinExistence type="predicted"/>
<evidence type="ECO:0000256" key="2">
    <source>
        <dbReference type="SAM" id="MobiDB-lite"/>
    </source>
</evidence>
<dbReference type="InterPro" id="IPR011042">
    <property type="entry name" value="6-blade_b-propeller_TolB-like"/>
</dbReference>
<protein>
    <submittedName>
        <fullName evidence="3">Uncharacterized protein</fullName>
    </submittedName>
</protein>
<feature type="region of interest" description="Disordered" evidence="2">
    <location>
        <begin position="959"/>
        <end position="1043"/>
    </location>
</feature>
<feature type="coiled-coil region" evidence="1">
    <location>
        <begin position="136"/>
        <end position="174"/>
    </location>
</feature>
<sequence length="1043" mass="118147">MKISDDHKTMPIEDYHKLPQFVQDMSTYCQDHMEKFKLYCSFHACPCCEKCLSDKHKKCRDMKPLSDIVAQVKSSAWVQLLDKDLTDVKESFEEIIKYLNSRVNTCKIQKIQAFAKIQYMRNSIDELFNKLEKEIKDDLEYKHSELESEINTILQQLEQRANQINQLQSEFSQMTQYATELQMYVGNNFKENNLEVIISPSVQSIVKYVKSFGDININTKPSPLQVNAGREDQAQILVPTYPGFDLIKPSMLRTLTIPDDKKCIHIGACRILPDSTYLILNNQDKKSQLWLFNNDGTFKREVIGKLPGSSTDTCFVRNNTVAVTLGSANQTVLVDIEKKKVIKKIKISHDCYGVASDGQILVISSSEKSTIVNLDDIKSHKILEEVKANFISLFKGNNYGTIGDEQKVCCYASTGEPLWTFNHCDIRYPQGIAIDMNGFIYLASTENNSVMVVSPDGKTSKTILSESDGIKDPIAIDINRETGTMLISSRMNDDIWNPISRCTRIGGGKQRYTIFLPASKDMSRTKTTGKAKKKPSKSTALQQEYDKKIQGLQDNFDSKFDTLFSMMQSLANVRGANNESIVQNRDTQGMPRSETNPDSRGQNRETQGLLRSDTLRPIIPLVSNLDEDLGSPRISRNIDFDARSEISIHVNPIERDILGDIRSDNESDNESEIRFEQSTGSVARKGERFMKHVQLKSVSNDVNKDVELSSDNITRHNVLSELFSEDIASNNDKGSVGLIMDQAQVTILENSWRCQHPEKLSAYREESRSCFPVHDSAVEFLQVPSLDDLLEPMMRKNHGPKAVKSWDTGHRQLYTQPLKQIEKLSYQGQMASRMNVISGMYMQQTMGTLLGKLENSPSLEHEEKESCCQIVKDLFSMSTKSLDQSGRTGAFFHLVRRKAASHESGLVNLSDIKDKTQYLPLSGEGVFGNGLKTCLEKRKEQKDQLNDLLPELGQGRKRRADFDRDWQNKTPKFNVEHNIVNANKTRGSNNNRFNVPKTSNSGRQPQRDNQGYKGPAKESNKDKTNKAGQSSWGSFRIPRKNNS</sequence>
<dbReference type="OrthoDB" id="6110133at2759"/>
<evidence type="ECO:0000256" key="1">
    <source>
        <dbReference type="SAM" id="Coils"/>
    </source>
</evidence>
<keyword evidence="4" id="KW-1185">Reference proteome</keyword>
<feature type="region of interest" description="Disordered" evidence="2">
    <location>
        <begin position="523"/>
        <end position="544"/>
    </location>
</feature>
<dbReference type="CDD" id="cd19776">
    <property type="entry name" value="Bbox2_TRIM25_C-IV"/>
    <property type="match status" value="1"/>
</dbReference>
<dbReference type="AlphaFoldDB" id="A0A8S3R065"/>
<feature type="compositionally biased region" description="Polar residues" evidence="2">
    <location>
        <begin position="575"/>
        <end position="587"/>
    </location>
</feature>
<feature type="compositionally biased region" description="Basic residues" evidence="2">
    <location>
        <begin position="527"/>
        <end position="536"/>
    </location>
</feature>
<gene>
    <name evidence="3" type="ORF">MEDL_15960</name>
</gene>
<dbReference type="SUPFAM" id="SSF101898">
    <property type="entry name" value="NHL repeat"/>
    <property type="match status" value="1"/>
</dbReference>
<reference evidence="3" key="1">
    <citation type="submission" date="2021-03" db="EMBL/GenBank/DDBJ databases">
        <authorList>
            <person name="Bekaert M."/>
        </authorList>
    </citation>
    <scope>NUCLEOTIDE SEQUENCE</scope>
</reference>
<name>A0A8S3R065_MYTED</name>
<comment type="caution">
    <text evidence="3">The sequence shown here is derived from an EMBL/GenBank/DDBJ whole genome shotgun (WGS) entry which is preliminary data.</text>
</comment>
<feature type="region of interest" description="Disordered" evidence="2">
    <location>
        <begin position="575"/>
        <end position="612"/>
    </location>
</feature>
<accession>A0A8S3R065</accession>
<evidence type="ECO:0000313" key="3">
    <source>
        <dbReference type="EMBL" id="CAG2201344.1"/>
    </source>
</evidence>
<dbReference type="Gene3D" id="2.120.10.30">
    <property type="entry name" value="TolB, C-terminal domain"/>
    <property type="match status" value="1"/>
</dbReference>
<dbReference type="EMBL" id="CAJPWZ010000841">
    <property type="protein sequence ID" value="CAG2201344.1"/>
    <property type="molecule type" value="Genomic_DNA"/>
</dbReference>